<dbReference type="Proteomes" id="UP000237061">
    <property type="component" value="Unassembled WGS sequence"/>
</dbReference>
<keyword evidence="2" id="KW-1133">Transmembrane helix</keyword>
<accession>A0A2S4A140</accession>
<evidence type="ECO:0000313" key="4">
    <source>
        <dbReference type="Proteomes" id="UP000237061"/>
    </source>
</evidence>
<feature type="transmembrane region" description="Helical" evidence="2">
    <location>
        <begin position="230"/>
        <end position="248"/>
    </location>
</feature>
<dbReference type="InterPro" id="IPR021315">
    <property type="entry name" value="Gap/Sap"/>
</dbReference>
<dbReference type="EMBL" id="PPXC01000002">
    <property type="protein sequence ID" value="POH75009.1"/>
    <property type="molecule type" value="Genomic_DNA"/>
</dbReference>
<dbReference type="AlphaFoldDB" id="A0A2S4A140"/>
<feature type="transmembrane region" description="Helical" evidence="2">
    <location>
        <begin position="339"/>
        <end position="363"/>
    </location>
</feature>
<sequence length="413" mass="44160">MPRQDETDHGQRTHPRHGARSSAAEEDPCAAKHGDAQPCRGERRHTDTPGGRNISGRQEPKQGKISASQCHVFNFDVRQGTNIKSPVALAQARQWRPWCGNGCGFFHLPIFRCEAASRQAACRNVALRYDPHVDQMADVLHGRYCDAGRMTIAIYAQLAVLALIDSTSIGTLLIPLWLLLRPDAKRLMPRILLYLGVLAGFYLVIGVAVLSGASWLLGGLSVDSLAQIPVVQWSMSIAGVLMLGYALFAGSGKKPAAVGAANRLAGTSQGGAGAQIAEDASTGQRRWQNRIASALESRGGIVALALIAGVLELPTMLPYLAAIGFLVNSTLPLAGELAVLAIYCVVMLIPALVLLGLRVGLGARLDPFLHRVSNKLGKFSAETVLWVVGIVGFLLLRSGLSYLAPLAAWNPFK</sequence>
<feature type="transmembrane region" description="Helical" evidence="2">
    <location>
        <begin position="192"/>
        <end position="218"/>
    </location>
</feature>
<feature type="compositionally biased region" description="Basic and acidic residues" evidence="1">
    <location>
        <begin position="29"/>
        <end position="47"/>
    </location>
</feature>
<feature type="compositionally biased region" description="Basic and acidic residues" evidence="1">
    <location>
        <begin position="1"/>
        <end position="11"/>
    </location>
</feature>
<organism evidence="3 4">
    <name type="scientific">Arthrobacter glacialis</name>
    <dbReference type="NCBI Taxonomy" id="1664"/>
    <lineage>
        <taxon>Bacteria</taxon>
        <taxon>Bacillati</taxon>
        <taxon>Actinomycetota</taxon>
        <taxon>Actinomycetes</taxon>
        <taxon>Micrococcales</taxon>
        <taxon>Micrococcaceae</taxon>
        <taxon>Arthrobacter</taxon>
    </lineage>
</organism>
<evidence type="ECO:0000256" key="1">
    <source>
        <dbReference type="SAM" id="MobiDB-lite"/>
    </source>
</evidence>
<gene>
    <name evidence="3" type="ORF">CVS27_02565</name>
</gene>
<proteinExistence type="predicted"/>
<protein>
    <recommendedName>
        <fullName evidence="5">GAP family protein</fullName>
    </recommendedName>
</protein>
<feature type="transmembrane region" description="Helical" evidence="2">
    <location>
        <begin position="384"/>
        <end position="404"/>
    </location>
</feature>
<evidence type="ECO:0000256" key="2">
    <source>
        <dbReference type="SAM" id="Phobius"/>
    </source>
</evidence>
<keyword evidence="2" id="KW-0812">Transmembrane</keyword>
<keyword evidence="2" id="KW-0472">Membrane</keyword>
<feature type="region of interest" description="Disordered" evidence="1">
    <location>
        <begin position="1"/>
        <end position="64"/>
    </location>
</feature>
<feature type="transmembrane region" description="Helical" evidence="2">
    <location>
        <begin position="300"/>
        <end position="327"/>
    </location>
</feature>
<feature type="transmembrane region" description="Helical" evidence="2">
    <location>
        <begin position="154"/>
        <end position="180"/>
    </location>
</feature>
<dbReference type="Pfam" id="PF11139">
    <property type="entry name" value="SfLAP"/>
    <property type="match status" value="1"/>
</dbReference>
<evidence type="ECO:0008006" key="5">
    <source>
        <dbReference type="Google" id="ProtNLM"/>
    </source>
</evidence>
<reference evidence="3 4" key="1">
    <citation type="submission" date="2018-01" db="EMBL/GenBank/DDBJ databases">
        <title>Arthrobacter sp. nov., from glaciers in China.</title>
        <authorList>
            <person name="Liu Q."/>
            <person name="Xin Y.-H."/>
        </authorList>
    </citation>
    <scope>NUCLEOTIDE SEQUENCE [LARGE SCALE GENOMIC DNA]</scope>
    <source>
        <strain evidence="3 4">HLT2-12-2</strain>
    </source>
</reference>
<name>A0A2S4A140_ARTGL</name>
<evidence type="ECO:0000313" key="3">
    <source>
        <dbReference type="EMBL" id="POH75009.1"/>
    </source>
</evidence>
<comment type="caution">
    <text evidence="3">The sequence shown here is derived from an EMBL/GenBank/DDBJ whole genome shotgun (WGS) entry which is preliminary data.</text>
</comment>
<keyword evidence="4" id="KW-1185">Reference proteome</keyword>